<protein>
    <submittedName>
        <fullName evidence="1 2">Uncharacterized protein</fullName>
    </submittedName>
</protein>
<sequence length="387" mass="43399">MHHCVVNAVDNKQLKKVLMKCKEGASLITSCQYSKATNVFTKQKPMMESNSSVAWVVANGLGLALHLSGSLHAADHELKNALRNCESLSSQGYTHDAYTDLAGCLNDLAVNESVMQLEEPSSQPVKRMKRARYMAERAYRPNQLVLHGLDSNLTLLQAKSSLQEAKLLAEKNVKATSFFSPKKDNRDNNELRFLHAKNLAMLADLRHKTGSIEEGLETAERAREMLEVEEPSDVLEAARTLNVLGNLFWTAACVKRKVGRGTGAEQQEVNAGRVYERCLAMMGDAGFRKSHPDYLAVWTNSLVVRRWTRGFQEIEKERLSCLRSVRLRGKSFTEKDQWTCNIHDSLLKIGKEASRKQDESFQALISIPPFRVGFGLFDVVNSLEGKK</sequence>
<dbReference type="AlphaFoldDB" id="L1IZZ8"/>
<dbReference type="EMBL" id="JH993023">
    <property type="protein sequence ID" value="EKX41489.1"/>
    <property type="molecule type" value="Genomic_DNA"/>
</dbReference>
<dbReference type="RefSeq" id="XP_005828469.1">
    <property type="nucleotide sequence ID" value="XM_005828412.1"/>
</dbReference>
<dbReference type="KEGG" id="gtt:GUITHDRAFT_112460"/>
<dbReference type="GeneID" id="17298153"/>
<dbReference type="PaxDb" id="55529-EKX41489"/>
<reference evidence="2" key="3">
    <citation type="submission" date="2016-03" db="UniProtKB">
        <authorList>
            <consortium name="EnsemblProtists"/>
        </authorList>
    </citation>
    <scope>IDENTIFICATION</scope>
</reference>
<evidence type="ECO:0000313" key="3">
    <source>
        <dbReference type="Proteomes" id="UP000011087"/>
    </source>
</evidence>
<reference evidence="3" key="2">
    <citation type="submission" date="2012-11" db="EMBL/GenBank/DDBJ databases">
        <authorList>
            <person name="Kuo A."/>
            <person name="Curtis B.A."/>
            <person name="Tanifuji G."/>
            <person name="Burki F."/>
            <person name="Gruber A."/>
            <person name="Irimia M."/>
            <person name="Maruyama S."/>
            <person name="Arias M.C."/>
            <person name="Ball S.G."/>
            <person name="Gile G.H."/>
            <person name="Hirakawa Y."/>
            <person name="Hopkins J.F."/>
            <person name="Rensing S.A."/>
            <person name="Schmutz J."/>
            <person name="Symeonidi A."/>
            <person name="Elias M."/>
            <person name="Eveleigh R.J."/>
            <person name="Herman E.K."/>
            <person name="Klute M.J."/>
            <person name="Nakayama T."/>
            <person name="Obornik M."/>
            <person name="Reyes-Prieto A."/>
            <person name="Armbrust E.V."/>
            <person name="Aves S.J."/>
            <person name="Beiko R.G."/>
            <person name="Coutinho P."/>
            <person name="Dacks J.B."/>
            <person name="Durnford D.G."/>
            <person name="Fast N.M."/>
            <person name="Green B.R."/>
            <person name="Grisdale C."/>
            <person name="Hempe F."/>
            <person name="Henrissat B."/>
            <person name="Hoppner M.P."/>
            <person name="Ishida K.-I."/>
            <person name="Kim E."/>
            <person name="Koreny L."/>
            <person name="Kroth P.G."/>
            <person name="Liu Y."/>
            <person name="Malik S.-B."/>
            <person name="Maier U.G."/>
            <person name="McRose D."/>
            <person name="Mock T."/>
            <person name="Neilson J.A."/>
            <person name="Onodera N.T."/>
            <person name="Poole A.M."/>
            <person name="Pritham E.J."/>
            <person name="Richards T.A."/>
            <person name="Rocap G."/>
            <person name="Roy S.W."/>
            <person name="Sarai C."/>
            <person name="Schaack S."/>
            <person name="Shirato S."/>
            <person name="Slamovits C.H."/>
            <person name="Spencer D.F."/>
            <person name="Suzuki S."/>
            <person name="Worden A.Z."/>
            <person name="Zauner S."/>
            <person name="Barry K."/>
            <person name="Bell C."/>
            <person name="Bharti A.K."/>
            <person name="Crow J.A."/>
            <person name="Grimwood J."/>
            <person name="Kramer R."/>
            <person name="Lindquist E."/>
            <person name="Lucas S."/>
            <person name="Salamov A."/>
            <person name="McFadden G.I."/>
            <person name="Lane C.E."/>
            <person name="Keeling P.J."/>
            <person name="Gray M.W."/>
            <person name="Grigoriev I.V."/>
            <person name="Archibald J.M."/>
        </authorList>
    </citation>
    <scope>NUCLEOTIDE SEQUENCE</scope>
    <source>
        <strain evidence="3">CCMP2712</strain>
    </source>
</reference>
<dbReference type="HOGENOM" id="CLU_714663_0_0_1"/>
<name>L1IZZ8_GUITC</name>
<reference evidence="1 3" key="1">
    <citation type="journal article" date="2012" name="Nature">
        <title>Algal genomes reveal evolutionary mosaicism and the fate of nucleomorphs.</title>
        <authorList>
            <consortium name="DOE Joint Genome Institute"/>
            <person name="Curtis B.A."/>
            <person name="Tanifuji G."/>
            <person name="Burki F."/>
            <person name="Gruber A."/>
            <person name="Irimia M."/>
            <person name="Maruyama S."/>
            <person name="Arias M.C."/>
            <person name="Ball S.G."/>
            <person name="Gile G.H."/>
            <person name="Hirakawa Y."/>
            <person name="Hopkins J.F."/>
            <person name="Kuo A."/>
            <person name="Rensing S.A."/>
            <person name="Schmutz J."/>
            <person name="Symeonidi A."/>
            <person name="Elias M."/>
            <person name="Eveleigh R.J."/>
            <person name="Herman E.K."/>
            <person name="Klute M.J."/>
            <person name="Nakayama T."/>
            <person name="Obornik M."/>
            <person name="Reyes-Prieto A."/>
            <person name="Armbrust E.V."/>
            <person name="Aves S.J."/>
            <person name="Beiko R.G."/>
            <person name="Coutinho P."/>
            <person name="Dacks J.B."/>
            <person name="Durnford D.G."/>
            <person name="Fast N.M."/>
            <person name="Green B.R."/>
            <person name="Grisdale C.J."/>
            <person name="Hempel F."/>
            <person name="Henrissat B."/>
            <person name="Hoppner M.P."/>
            <person name="Ishida K."/>
            <person name="Kim E."/>
            <person name="Koreny L."/>
            <person name="Kroth P.G."/>
            <person name="Liu Y."/>
            <person name="Malik S.B."/>
            <person name="Maier U.G."/>
            <person name="McRose D."/>
            <person name="Mock T."/>
            <person name="Neilson J.A."/>
            <person name="Onodera N.T."/>
            <person name="Poole A.M."/>
            <person name="Pritham E.J."/>
            <person name="Richards T.A."/>
            <person name="Rocap G."/>
            <person name="Roy S.W."/>
            <person name="Sarai C."/>
            <person name="Schaack S."/>
            <person name="Shirato S."/>
            <person name="Slamovits C.H."/>
            <person name="Spencer D.F."/>
            <person name="Suzuki S."/>
            <person name="Worden A.Z."/>
            <person name="Zauner S."/>
            <person name="Barry K."/>
            <person name="Bell C."/>
            <person name="Bharti A.K."/>
            <person name="Crow J.A."/>
            <person name="Grimwood J."/>
            <person name="Kramer R."/>
            <person name="Lindquist E."/>
            <person name="Lucas S."/>
            <person name="Salamov A."/>
            <person name="McFadden G.I."/>
            <person name="Lane C.E."/>
            <person name="Keeling P.J."/>
            <person name="Gray M.W."/>
            <person name="Grigoriev I.V."/>
            <person name="Archibald J.M."/>
        </authorList>
    </citation>
    <scope>NUCLEOTIDE SEQUENCE</scope>
    <source>
        <strain evidence="1 3">CCMP2712</strain>
    </source>
</reference>
<proteinExistence type="predicted"/>
<gene>
    <name evidence="1" type="ORF">GUITHDRAFT_112460</name>
</gene>
<evidence type="ECO:0000313" key="2">
    <source>
        <dbReference type="EnsemblProtists" id="EKX41489"/>
    </source>
</evidence>
<dbReference type="OrthoDB" id="10616515at2759"/>
<accession>L1IZZ8</accession>
<organism evidence="1">
    <name type="scientific">Guillardia theta (strain CCMP2712)</name>
    <name type="common">Cryptophyte</name>
    <dbReference type="NCBI Taxonomy" id="905079"/>
    <lineage>
        <taxon>Eukaryota</taxon>
        <taxon>Cryptophyceae</taxon>
        <taxon>Pyrenomonadales</taxon>
        <taxon>Geminigeraceae</taxon>
        <taxon>Guillardia</taxon>
    </lineage>
</organism>
<dbReference type="Proteomes" id="UP000011087">
    <property type="component" value="Unassembled WGS sequence"/>
</dbReference>
<keyword evidence="3" id="KW-1185">Reference proteome</keyword>
<evidence type="ECO:0000313" key="1">
    <source>
        <dbReference type="EMBL" id="EKX41489.1"/>
    </source>
</evidence>
<dbReference type="EnsemblProtists" id="EKX41489">
    <property type="protein sequence ID" value="EKX41489"/>
    <property type="gene ID" value="GUITHDRAFT_112460"/>
</dbReference>